<accession>A0AA38W0F3</accession>
<proteinExistence type="predicted"/>
<dbReference type="CDD" id="cd22849">
    <property type="entry name" value="NuzM"/>
    <property type="match status" value="1"/>
</dbReference>
<dbReference type="AlphaFoldDB" id="A0AA38W0F3"/>
<reference evidence="1" key="1">
    <citation type="submission" date="2022-07" db="EMBL/GenBank/DDBJ databases">
        <title>Fungi with potential for degradation of polypropylene.</title>
        <authorList>
            <person name="Gostincar C."/>
        </authorList>
    </citation>
    <scope>NUCLEOTIDE SEQUENCE</scope>
    <source>
        <strain evidence="1">EXF-13287</strain>
    </source>
</reference>
<sequence length="199" mass="21126">MASKAVAKASAGAAVSLSKKHTLEAVGIWARIRSSLAIDPNRSTGVPLNPYFRNPAPGSNDPLAYDDPVTVPAGDIADNPYWKRDHRRAYPRLSVVGQADQVALLGVGSAAAPRVELIGEAGSKALVAAEEEGKNTGLAAYLEKKGADGVAKLVLREDGLPPLPSGQSLAKTGEKWEVYKYEMEEEQSYGDGYPCRTFS</sequence>
<comment type="caution">
    <text evidence="1">The sequence shown here is derived from an EMBL/GenBank/DDBJ whole genome shotgun (WGS) entry which is preliminary data.</text>
</comment>
<dbReference type="InterPro" id="IPR016813">
    <property type="entry name" value="NADH_Ub_cplx-1_21kDa"/>
</dbReference>
<dbReference type="PANTHER" id="PTHR37325:SF1">
    <property type="entry name" value="OXIDOREDUCTASE 21 KDA SUBUNIT, PUTATIVE (AFU_ORTHOLOGUE AFUA_4G05910)-RELATED"/>
    <property type="match status" value="1"/>
</dbReference>
<protein>
    <submittedName>
        <fullName evidence="1">NADH-ubiquinone oxidoreductase</fullName>
    </submittedName>
</protein>
<dbReference type="PIRSF" id="PIRSF022976">
    <property type="entry name" value="NADH_Oxi_21kDa"/>
    <property type="match status" value="1"/>
</dbReference>
<dbReference type="EMBL" id="JANBVN010000044">
    <property type="protein sequence ID" value="KAJ9157165.1"/>
    <property type="molecule type" value="Genomic_DNA"/>
</dbReference>
<organism evidence="1 2">
    <name type="scientific">Coniochaeta hoffmannii</name>
    <dbReference type="NCBI Taxonomy" id="91930"/>
    <lineage>
        <taxon>Eukaryota</taxon>
        <taxon>Fungi</taxon>
        <taxon>Dikarya</taxon>
        <taxon>Ascomycota</taxon>
        <taxon>Pezizomycotina</taxon>
        <taxon>Sordariomycetes</taxon>
        <taxon>Sordariomycetidae</taxon>
        <taxon>Coniochaetales</taxon>
        <taxon>Coniochaetaceae</taxon>
        <taxon>Coniochaeta</taxon>
    </lineage>
</organism>
<dbReference type="PANTHER" id="PTHR37325">
    <property type="entry name" value="OXIDOREDUCTASE 21 KDA SUBUNIT, PUTATIVE (AFU_ORTHOLOGUE AFUA_4G05910)-RELATED"/>
    <property type="match status" value="1"/>
</dbReference>
<evidence type="ECO:0000313" key="1">
    <source>
        <dbReference type="EMBL" id="KAJ9157165.1"/>
    </source>
</evidence>
<name>A0AA38W0F3_9PEZI</name>
<evidence type="ECO:0000313" key="2">
    <source>
        <dbReference type="Proteomes" id="UP001174691"/>
    </source>
</evidence>
<gene>
    <name evidence="1" type="ORF">NKR19_g3803</name>
</gene>
<dbReference type="Proteomes" id="UP001174691">
    <property type="component" value="Unassembled WGS sequence"/>
</dbReference>
<keyword evidence="2" id="KW-1185">Reference proteome</keyword>